<name>D6WZH7_TRICA</name>
<dbReference type="EMBL" id="KQ971372">
    <property type="protein sequence ID" value="EFA09702.1"/>
    <property type="molecule type" value="Genomic_DNA"/>
</dbReference>
<organism evidence="1 2">
    <name type="scientific">Tribolium castaneum</name>
    <name type="common">Red flour beetle</name>
    <dbReference type="NCBI Taxonomy" id="7070"/>
    <lineage>
        <taxon>Eukaryota</taxon>
        <taxon>Metazoa</taxon>
        <taxon>Ecdysozoa</taxon>
        <taxon>Arthropoda</taxon>
        <taxon>Hexapoda</taxon>
        <taxon>Insecta</taxon>
        <taxon>Pterygota</taxon>
        <taxon>Neoptera</taxon>
        <taxon>Endopterygota</taxon>
        <taxon>Coleoptera</taxon>
        <taxon>Polyphaga</taxon>
        <taxon>Cucujiformia</taxon>
        <taxon>Tenebrionidae</taxon>
        <taxon>Tenebrionidae incertae sedis</taxon>
        <taxon>Tribolium</taxon>
    </lineage>
</organism>
<dbReference type="HOGENOM" id="CLU_2336338_0_0_1"/>
<reference evidence="1 2" key="2">
    <citation type="journal article" date="2010" name="Nucleic Acids Res.">
        <title>BeetleBase in 2010: revisions to provide comprehensive genomic information for Tribolium castaneum.</title>
        <authorList>
            <person name="Kim H.S."/>
            <person name="Murphy T."/>
            <person name="Xia J."/>
            <person name="Caragea D."/>
            <person name="Park Y."/>
            <person name="Beeman R.W."/>
            <person name="Lorenzen M.D."/>
            <person name="Butcher S."/>
            <person name="Manak J.R."/>
            <person name="Brown S.J."/>
        </authorList>
    </citation>
    <scope>GENOME REANNOTATION</scope>
    <source>
        <strain evidence="1 2">Georgia GA2</strain>
    </source>
</reference>
<evidence type="ECO:0000313" key="2">
    <source>
        <dbReference type="Proteomes" id="UP000007266"/>
    </source>
</evidence>
<dbReference type="InParanoid" id="D6WZH7"/>
<dbReference type="Proteomes" id="UP000007266">
    <property type="component" value="Linkage group 9"/>
</dbReference>
<evidence type="ECO:0000313" key="1">
    <source>
        <dbReference type="EMBL" id="EFA09702.1"/>
    </source>
</evidence>
<accession>D6WZH7</accession>
<keyword evidence="2" id="KW-1185">Reference proteome</keyword>
<reference evidence="1 2" key="1">
    <citation type="journal article" date="2008" name="Nature">
        <title>The genome of the model beetle and pest Tribolium castaneum.</title>
        <authorList>
            <consortium name="Tribolium Genome Sequencing Consortium"/>
            <person name="Richards S."/>
            <person name="Gibbs R.A."/>
            <person name="Weinstock G.M."/>
            <person name="Brown S.J."/>
            <person name="Denell R."/>
            <person name="Beeman R.W."/>
            <person name="Gibbs R."/>
            <person name="Beeman R.W."/>
            <person name="Brown S.J."/>
            <person name="Bucher G."/>
            <person name="Friedrich M."/>
            <person name="Grimmelikhuijzen C.J."/>
            <person name="Klingler M."/>
            <person name="Lorenzen M."/>
            <person name="Richards S."/>
            <person name="Roth S."/>
            <person name="Schroder R."/>
            <person name="Tautz D."/>
            <person name="Zdobnov E.M."/>
            <person name="Muzny D."/>
            <person name="Gibbs R.A."/>
            <person name="Weinstock G.M."/>
            <person name="Attaway T."/>
            <person name="Bell S."/>
            <person name="Buhay C.J."/>
            <person name="Chandrabose M.N."/>
            <person name="Chavez D."/>
            <person name="Clerk-Blankenburg K.P."/>
            <person name="Cree A."/>
            <person name="Dao M."/>
            <person name="Davis C."/>
            <person name="Chacko J."/>
            <person name="Dinh H."/>
            <person name="Dugan-Rocha S."/>
            <person name="Fowler G."/>
            <person name="Garner T.T."/>
            <person name="Garnes J."/>
            <person name="Gnirke A."/>
            <person name="Hawes A."/>
            <person name="Hernandez J."/>
            <person name="Hines S."/>
            <person name="Holder M."/>
            <person name="Hume J."/>
            <person name="Jhangiani S.N."/>
            <person name="Joshi V."/>
            <person name="Khan Z.M."/>
            <person name="Jackson L."/>
            <person name="Kovar C."/>
            <person name="Kowis A."/>
            <person name="Lee S."/>
            <person name="Lewis L.R."/>
            <person name="Margolis J."/>
            <person name="Morgan M."/>
            <person name="Nazareth L.V."/>
            <person name="Nguyen N."/>
            <person name="Okwuonu G."/>
            <person name="Parker D."/>
            <person name="Richards S."/>
            <person name="Ruiz S.J."/>
            <person name="Santibanez J."/>
            <person name="Savard J."/>
            <person name="Scherer S.E."/>
            <person name="Schneider B."/>
            <person name="Sodergren E."/>
            <person name="Tautz D."/>
            <person name="Vattahil S."/>
            <person name="Villasana D."/>
            <person name="White C.S."/>
            <person name="Wright R."/>
            <person name="Park Y."/>
            <person name="Beeman R.W."/>
            <person name="Lord J."/>
            <person name="Oppert B."/>
            <person name="Lorenzen M."/>
            <person name="Brown S."/>
            <person name="Wang L."/>
            <person name="Savard J."/>
            <person name="Tautz D."/>
            <person name="Richards S."/>
            <person name="Weinstock G."/>
            <person name="Gibbs R.A."/>
            <person name="Liu Y."/>
            <person name="Worley K."/>
            <person name="Weinstock G."/>
            <person name="Elsik C.G."/>
            <person name="Reese J.T."/>
            <person name="Elhaik E."/>
            <person name="Landan G."/>
            <person name="Graur D."/>
            <person name="Arensburger P."/>
            <person name="Atkinson P."/>
            <person name="Beeman R.W."/>
            <person name="Beidler J."/>
            <person name="Brown S.J."/>
            <person name="Demuth J.P."/>
            <person name="Drury D.W."/>
            <person name="Du Y.Z."/>
            <person name="Fujiwara H."/>
            <person name="Lorenzen M."/>
            <person name="Maselli V."/>
            <person name="Osanai M."/>
            <person name="Park Y."/>
            <person name="Robertson H.M."/>
            <person name="Tu Z."/>
            <person name="Wang J.J."/>
            <person name="Wang S."/>
            <person name="Richards S."/>
            <person name="Song H."/>
            <person name="Zhang L."/>
            <person name="Sodergren E."/>
            <person name="Werner D."/>
            <person name="Stanke M."/>
            <person name="Morgenstern B."/>
            <person name="Solovyev V."/>
            <person name="Kosarev P."/>
            <person name="Brown G."/>
            <person name="Chen H.C."/>
            <person name="Ermolaeva O."/>
            <person name="Hlavina W."/>
            <person name="Kapustin Y."/>
            <person name="Kiryutin B."/>
            <person name="Kitts P."/>
            <person name="Maglott D."/>
            <person name="Pruitt K."/>
            <person name="Sapojnikov V."/>
            <person name="Souvorov A."/>
            <person name="Mackey A.J."/>
            <person name="Waterhouse R.M."/>
            <person name="Wyder S."/>
            <person name="Zdobnov E.M."/>
            <person name="Zdobnov E.M."/>
            <person name="Wyder S."/>
            <person name="Kriventseva E.V."/>
            <person name="Kadowaki T."/>
            <person name="Bork P."/>
            <person name="Aranda M."/>
            <person name="Bao R."/>
            <person name="Beermann A."/>
            <person name="Berns N."/>
            <person name="Bolognesi R."/>
            <person name="Bonneton F."/>
            <person name="Bopp D."/>
            <person name="Brown S.J."/>
            <person name="Bucher G."/>
            <person name="Butts T."/>
            <person name="Chaumot A."/>
            <person name="Denell R.E."/>
            <person name="Ferrier D.E."/>
            <person name="Friedrich M."/>
            <person name="Gordon C.M."/>
            <person name="Jindra M."/>
            <person name="Klingler M."/>
            <person name="Lan Q."/>
            <person name="Lattorff H.M."/>
            <person name="Laudet V."/>
            <person name="von Levetsow C."/>
            <person name="Liu Z."/>
            <person name="Lutz R."/>
            <person name="Lynch J.A."/>
            <person name="da Fonseca R.N."/>
            <person name="Posnien N."/>
            <person name="Reuter R."/>
            <person name="Roth S."/>
            <person name="Savard J."/>
            <person name="Schinko J.B."/>
            <person name="Schmitt C."/>
            <person name="Schoppmeier M."/>
            <person name="Schroder R."/>
            <person name="Shippy T.D."/>
            <person name="Simonnet F."/>
            <person name="Marques-Souza H."/>
            <person name="Tautz D."/>
            <person name="Tomoyasu Y."/>
            <person name="Trauner J."/>
            <person name="Van der Zee M."/>
            <person name="Vervoort M."/>
            <person name="Wittkopp N."/>
            <person name="Wimmer E.A."/>
            <person name="Yang X."/>
            <person name="Jones A.K."/>
            <person name="Sattelle D.B."/>
            <person name="Ebert P.R."/>
            <person name="Nelson D."/>
            <person name="Scott J.G."/>
            <person name="Beeman R.W."/>
            <person name="Muthukrishnan S."/>
            <person name="Kramer K.J."/>
            <person name="Arakane Y."/>
            <person name="Beeman R.W."/>
            <person name="Zhu Q."/>
            <person name="Hogenkamp D."/>
            <person name="Dixit R."/>
            <person name="Oppert B."/>
            <person name="Jiang H."/>
            <person name="Zou Z."/>
            <person name="Marshall J."/>
            <person name="Elpidina E."/>
            <person name="Vinokurov K."/>
            <person name="Oppert C."/>
            <person name="Zou Z."/>
            <person name="Evans J."/>
            <person name="Lu Z."/>
            <person name="Zhao P."/>
            <person name="Sumathipala N."/>
            <person name="Altincicek B."/>
            <person name="Vilcinskas A."/>
            <person name="Williams M."/>
            <person name="Hultmark D."/>
            <person name="Hetru C."/>
            <person name="Jiang H."/>
            <person name="Grimmelikhuijzen C.J."/>
            <person name="Hauser F."/>
            <person name="Cazzamali G."/>
            <person name="Williamson M."/>
            <person name="Park Y."/>
            <person name="Li B."/>
            <person name="Tanaka Y."/>
            <person name="Predel R."/>
            <person name="Neupert S."/>
            <person name="Schachtner J."/>
            <person name="Verleyen P."/>
            <person name="Raible F."/>
            <person name="Bork P."/>
            <person name="Friedrich M."/>
            <person name="Walden K.K."/>
            <person name="Robertson H.M."/>
            <person name="Angeli S."/>
            <person name="Foret S."/>
            <person name="Bucher G."/>
            <person name="Schuetz S."/>
            <person name="Maleszka R."/>
            <person name="Wimmer E.A."/>
            <person name="Beeman R.W."/>
            <person name="Lorenzen M."/>
            <person name="Tomoyasu Y."/>
            <person name="Miller S.C."/>
            <person name="Grossmann D."/>
            <person name="Bucher G."/>
        </authorList>
    </citation>
    <scope>NUCLEOTIDE SEQUENCE [LARGE SCALE GENOMIC DNA]</scope>
    <source>
        <strain evidence="1 2">Georgia GA2</strain>
    </source>
</reference>
<gene>
    <name evidence="1" type="primary">GLEAN_11835</name>
    <name evidence="1" type="ORF">TcasGA2_TC011835</name>
</gene>
<proteinExistence type="predicted"/>
<protein>
    <submittedName>
        <fullName evidence="1">Uncharacterized protein</fullName>
    </submittedName>
</protein>
<sequence length="98" mass="10844">MWTPLIGASHRAKIKPPEAGAIFEKRRPSASLAQKLRFILVQPGSGRAANMLADGFSTDDFGKARICGLRNSSRSTSRALHCTRTYRYHNCGPSRITR</sequence>
<dbReference type="AlphaFoldDB" id="D6WZH7"/>